<reference evidence="1" key="1">
    <citation type="journal article" date="2021" name="Proc. Natl. Acad. Sci. U.S.A.">
        <title>A Catalog of Tens of Thousands of Viruses from Human Metagenomes Reveals Hidden Associations with Chronic Diseases.</title>
        <authorList>
            <person name="Tisza M.J."/>
            <person name="Buck C.B."/>
        </authorList>
    </citation>
    <scope>NUCLEOTIDE SEQUENCE</scope>
    <source>
        <strain evidence="1">CtGjZ5</strain>
    </source>
</reference>
<proteinExistence type="predicted"/>
<evidence type="ECO:0000313" key="1">
    <source>
        <dbReference type="EMBL" id="DAD85120.1"/>
    </source>
</evidence>
<protein>
    <submittedName>
        <fullName evidence="1">Uncharacterized protein</fullName>
    </submittedName>
</protein>
<organism evidence="1">
    <name type="scientific">Myoviridae sp. ctGjZ5</name>
    <dbReference type="NCBI Taxonomy" id="2826634"/>
    <lineage>
        <taxon>Viruses</taxon>
        <taxon>Duplodnaviria</taxon>
        <taxon>Heunggongvirae</taxon>
        <taxon>Uroviricota</taxon>
        <taxon>Caudoviricetes</taxon>
    </lineage>
</organism>
<name>A0A8S5MSK9_9CAUD</name>
<dbReference type="EMBL" id="BK014974">
    <property type="protein sequence ID" value="DAD85120.1"/>
    <property type="molecule type" value="Genomic_DNA"/>
</dbReference>
<accession>A0A8S5MSK9</accession>
<sequence length="83" mass="9628">MKSKIIRIPVSRSEREHNIHGTGYVPCNVSDRWLQFSDTYDKELNLVFADVMTLDHNEKPKKICTLCLDINELKAELAKIKPE</sequence>